<feature type="region of interest" description="Disordered" evidence="1">
    <location>
        <begin position="143"/>
        <end position="167"/>
    </location>
</feature>
<feature type="region of interest" description="Disordered" evidence="1">
    <location>
        <begin position="1237"/>
        <end position="1275"/>
    </location>
</feature>
<proteinExistence type="predicted"/>
<evidence type="ECO:0000313" key="2">
    <source>
        <dbReference type="EMBL" id="PFH34381.1"/>
    </source>
</evidence>
<feature type="region of interest" description="Disordered" evidence="1">
    <location>
        <begin position="792"/>
        <end position="819"/>
    </location>
</feature>
<accession>A0A2A9MDN5</accession>
<dbReference type="OrthoDB" id="333063at2759"/>
<name>A0A2A9MDN5_BESBE</name>
<dbReference type="GeneID" id="40312459"/>
<protein>
    <submittedName>
        <fullName evidence="2">Uncharacterized protein</fullName>
    </submittedName>
</protein>
<feature type="compositionally biased region" description="Basic and acidic residues" evidence="1">
    <location>
        <begin position="1376"/>
        <end position="1404"/>
    </location>
</feature>
<evidence type="ECO:0000256" key="1">
    <source>
        <dbReference type="SAM" id="MobiDB-lite"/>
    </source>
</evidence>
<feature type="compositionally biased region" description="Low complexity" evidence="1">
    <location>
        <begin position="182"/>
        <end position="216"/>
    </location>
</feature>
<feature type="region of interest" description="Disordered" evidence="1">
    <location>
        <begin position="1490"/>
        <end position="1510"/>
    </location>
</feature>
<feature type="region of interest" description="Disordered" evidence="1">
    <location>
        <begin position="182"/>
        <end position="251"/>
    </location>
</feature>
<dbReference type="EMBL" id="NWUJ01000007">
    <property type="protein sequence ID" value="PFH34381.1"/>
    <property type="molecule type" value="Genomic_DNA"/>
</dbReference>
<keyword evidence="3" id="KW-1185">Reference proteome</keyword>
<feature type="compositionally biased region" description="Polar residues" evidence="1">
    <location>
        <begin position="227"/>
        <end position="238"/>
    </location>
</feature>
<dbReference type="Proteomes" id="UP000224006">
    <property type="component" value="Unassembled WGS sequence"/>
</dbReference>
<feature type="region of interest" description="Disordered" evidence="1">
    <location>
        <begin position="1419"/>
        <end position="1441"/>
    </location>
</feature>
<reference evidence="2 3" key="1">
    <citation type="submission" date="2017-09" db="EMBL/GenBank/DDBJ databases">
        <title>Genome sequencing of Besnoitia besnoiti strain Bb-Ger1.</title>
        <authorList>
            <person name="Schares G."/>
            <person name="Venepally P."/>
            <person name="Lorenzi H.A."/>
        </authorList>
    </citation>
    <scope>NUCLEOTIDE SEQUENCE [LARGE SCALE GENOMIC DNA]</scope>
    <source>
        <strain evidence="2 3">Bb-Ger1</strain>
    </source>
</reference>
<dbReference type="KEGG" id="bbes:BESB_075330"/>
<gene>
    <name evidence="2" type="ORF">BESB_075330</name>
</gene>
<feature type="compositionally biased region" description="Basic and acidic residues" evidence="1">
    <location>
        <begin position="1243"/>
        <end position="1255"/>
    </location>
</feature>
<feature type="compositionally biased region" description="Basic and acidic residues" evidence="1">
    <location>
        <begin position="1347"/>
        <end position="1362"/>
    </location>
</feature>
<dbReference type="RefSeq" id="XP_029218390.1">
    <property type="nucleotide sequence ID" value="XM_029365906.1"/>
</dbReference>
<feature type="region of interest" description="Disordered" evidence="1">
    <location>
        <begin position="1341"/>
        <end position="1404"/>
    </location>
</feature>
<evidence type="ECO:0000313" key="3">
    <source>
        <dbReference type="Proteomes" id="UP000224006"/>
    </source>
</evidence>
<dbReference type="VEuPathDB" id="ToxoDB:BESB_075330"/>
<feature type="region of interest" description="Disordered" evidence="1">
    <location>
        <begin position="588"/>
        <end position="651"/>
    </location>
</feature>
<organism evidence="2 3">
    <name type="scientific">Besnoitia besnoiti</name>
    <name type="common">Apicomplexan protozoan</name>
    <dbReference type="NCBI Taxonomy" id="94643"/>
    <lineage>
        <taxon>Eukaryota</taxon>
        <taxon>Sar</taxon>
        <taxon>Alveolata</taxon>
        <taxon>Apicomplexa</taxon>
        <taxon>Conoidasida</taxon>
        <taxon>Coccidia</taxon>
        <taxon>Eucoccidiorida</taxon>
        <taxon>Eimeriorina</taxon>
        <taxon>Sarcocystidae</taxon>
        <taxon>Besnoitia</taxon>
    </lineage>
</organism>
<feature type="compositionally biased region" description="Low complexity" evidence="1">
    <location>
        <begin position="792"/>
        <end position="806"/>
    </location>
</feature>
<feature type="compositionally biased region" description="Pro residues" evidence="1">
    <location>
        <begin position="475"/>
        <end position="489"/>
    </location>
</feature>
<sequence>MAASRSHLAAVATKAKKFDFSGQGPRELAHVGDSPSFTVLRKLCRTRQGLDRLLASYRATQPASLPQPSSAASFHDPSLGSADSFRYPGRETLICSPDALAVVAHALCRTQLSQQSPPSPNAVGSHSSSYLLKRAKLLRGSVEAANEKRAGWTKRSSNADAGKDSRADLSALRRCQSSSSWTASSHASSSSSTSRSPASPCSLPSSCPPHFSSNSSLPAYGLPAAPDSNTAKPETSSGRKGARGGNSIAIEGECGSNDSDVLATSIQHLRGFFHSPPTAFLSPLASHFLVDQALRLIGKDAGSERETQRRSAAPSSPSAPPVCPVEPHSPSDAQSPLWPPRSTFTSFSPANYSFILFSLSFSASHCLSSEAALRLLHPLPTLLPHFSLLDVSQAVSFLSQLPRLVQQKLPRRTTEPPLVVARGLRNQPVYRVAFSPGGPITTVSLSRAVSLPAPTASAGSRSLCKTRDKPSSLSAPPPAPSSPPRLPPPGAGASVACLVEVAEHAPVTLDGLLSLLASRLSPGVSATACSPLLPFDPEAPHVPIDAVKHLALILSAFSNRHYALAPTLLSHCLTSLFRDAADAPPRIWQPRRLTSAPKSGRTQRCEQGGRREGETTDRPRSPAQSESDGHNAEASRSTGSPTKDSRSSSGLWSSLAGAECEGRQDAVNSAAEGLVVSAPSAASQNAAKQPSILFGNPWQLAEDALSFPVAAKFFLAFATQCLFQVHATLLQECGTNYHVDAARRGSACLRSSVSSSPTVSSSSASVFHSPASSASLQRPVFFSPSLSPLSSPSPADSPASGSPLGSEAPTGFSASRSRPFSTPRAAGCALAESVAAGIAASLALSSEERHGFLFSRVGTIELSETHKAEGRRTALQAEALMRFLLVASADPADGEAIADCLDAVATLDVAVRLIQLSLNSANQKLCPASHLAAYATFHPRAPGPVGSPSSFAHSRVSTVSSSVSSSSLTSSLSPSAPSALPISSFFAPPLPSAAPSSPLPGSVSFPSSTRSFPDCSPDDMRHIACLGAEAEASFEGKAEAKQPELPADGELGKARWVAAVCQKLAQAGDMLSKQGRPHRRKCHSMRQEKGGMGGGSASSPATGGCSPARPCPAGVASAGTSPLASSFTSPRVAPRLPLQSAPEVACHRWPPHCFLPFLRGRWQLRLDTKPLLLCSLLRAWAEDPNWSTSALFHLVFEASSLATPAVSLGDTGLRGATRLCEMRSVASGCESLETQMPAAAPEGADRQTRRGDAKTLEAQQAPHGRKCSRTGEAGLENEILRVQTIQTPSANQTDEKNTVEQTNVGRALDADSYLSNTSGGMRSGAFFALLNAIKDRLPAANTEDNEACGKPRQRDMAKREGNNKYGTPARKSSQKCPDRERNNDLSVGIEERAESIETPDKALEADSSSALSPVLLASPSAALPPSDQSQLSSNSWSPLSSYPRPSFVLSFSADERSRRPEGTFLPAEVGALLVSVVSTRFTFSDFHSLAPSSSVSPPTSPLSSSSSLSPLSSVASFSSSPTNALREQRGTCPFPPACARKVLTELIKTDVPLYVVEQAASSLVHSVLSSIYRVLSLLRQRELADLRVEHLVNLFFLLEIMLLERCHGVIHADGSSPRDPDAVESRGGKLVCLFQAL</sequence>
<feature type="compositionally biased region" description="Basic and acidic residues" evidence="1">
    <location>
        <begin position="603"/>
        <end position="620"/>
    </location>
</feature>
<feature type="region of interest" description="Disordered" evidence="1">
    <location>
        <begin position="301"/>
        <end position="338"/>
    </location>
</feature>
<feature type="region of interest" description="Disordered" evidence="1">
    <location>
        <begin position="454"/>
        <end position="489"/>
    </location>
</feature>
<comment type="caution">
    <text evidence="2">The sequence shown here is derived from an EMBL/GenBank/DDBJ whole genome shotgun (WGS) entry which is preliminary data.</text>
</comment>
<feature type="region of interest" description="Disordered" evidence="1">
    <location>
        <begin position="1085"/>
        <end position="1105"/>
    </location>
</feature>